<dbReference type="Pfam" id="PF00582">
    <property type="entry name" value="Usp"/>
    <property type="match status" value="2"/>
</dbReference>
<dbReference type="InterPro" id="IPR014729">
    <property type="entry name" value="Rossmann-like_a/b/a_fold"/>
</dbReference>
<protein>
    <recommendedName>
        <fullName evidence="3">UspA domain-containing protein</fullName>
    </recommendedName>
</protein>
<dbReference type="AlphaFoldDB" id="A0A7S4GH60"/>
<reference evidence="4" key="1">
    <citation type="submission" date="2021-01" db="EMBL/GenBank/DDBJ databases">
        <authorList>
            <person name="Corre E."/>
            <person name="Pelletier E."/>
            <person name="Niang G."/>
            <person name="Scheremetjew M."/>
            <person name="Finn R."/>
            <person name="Kale V."/>
            <person name="Holt S."/>
            <person name="Cochrane G."/>
            <person name="Meng A."/>
            <person name="Brown T."/>
            <person name="Cohen L."/>
        </authorList>
    </citation>
    <scope>NUCLEOTIDE SEQUENCE</scope>
    <source>
        <strain evidence="4">CCMP1594</strain>
    </source>
</reference>
<evidence type="ECO:0000259" key="3">
    <source>
        <dbReference type="Pfam" id="PF00582"/>
    </source>
</evidence>
<dbReference type="EMBL" id="HBJA01140329">
    <property type="protein sequence ID" value="CAE0836920.1"/>
    <property type="molecule type" value="Transcribed_RNA"/>
</dbReference>
<dbReference type="Gene3D" id="3.40.50.620">
    <property type="entry name" value="HUPs"/>
    <property type="match status" value="2"/>
</dbReference>
<dbReference type="SUPFAM" id="SSF52402">
    <property type="entry name" value="Adenine nucleotide alpha hydrolases-like"/>
    <property type="match status" value="2"/>
</dbReference>
<feature type="region of interest" description="Disordered" evidence="2">
    <location>
        <begin position="1"/>
        <end position="37"/>
    </location>
</feature>
<feature type="domain" description="UspA" evidence="3">
    <location>
        <begin position="251"/>
        <end position="369"/>
    </location>
</feature>
<sequence length="413" mass="45078">MEGDPNGKRSLVDNVDEESADEGNSQAIVGDSSSSPGCSDNDSFCKISHHLSMPSPTSLDIGLTAGITALGLRRKESSRRHVRMAFSRGEQRIKRPDEETLAQVESPDLNKAIRHLLVSNNASAIANRSFETLLPFLAKDESRTVAALRCTENSGQATEIKMETRNKLESLALKYNMITSVEVSVREIAACDDVGPLVVKEAEAQSPDLIVVGTKHTGIFCGHTCDIVVHQSSFPVLVVRSFGSPYCPRARMMVAIDGSIVSLSALRYAMRLAPNTMTLVPVVVVPGGQKIVSLVRQAAESVEGPTCVVEDAVVASMKEQFNMGQNLCALADELNVDILIIGTTEGDTELGTVESFLIYQANCHVLVYKNQWLMDKNHHIRSNSSSRKNSKVSRRESLKIPLETMHPFFSQHN</sequence>
<dbReference type="CDD" id="cd00293">
    <property type="entry name" value="USP-like"/>
    <property type="match status" value="1"/>
</dbReference>
<comment type="similarity">
    <text evidence="1">Belongs to the universal stress protein A family.</text>
</comment>
<organism evidence="4">
    <name type="scientific">Eutreptiella gymnastica</name>
    <dbReference type="NCBI Taxonomy" id="73025"/>
    <lineage>
        <taxon>Eukaryota</taxon>
        <taxon>Discoba</taxon>
        <taxon>Euglenozoa</taxon>
        <taxon>Euglenida</taxon>
        <taxon>Spirocuta</taxon>
        <taxon>Euglenophyceae</taxon>
        <taxon>Eutreptiales</taxon>
        <taxon>Eutreptiaceae</taxon>
        <taxon>Eutreptiella</taxon>
    </lineage>
</organism>
<evidence type="ECO:0000313" key="4">
    <source>
        <dbReference type="EMBL" id="CAE0836920.1"/>
    </source>
</evidence>
<accession>A0A7S4GH60</accession>
<gene>
    <name evidence="4" type="ORF">EGYM00163_LOCUS48289</name>
</gene>
<proteinExistence type="inferred from homology"/>
<evidence type="ECO:0000256" key="2">
    <source>
        <dbReference type="SAM" id="MobiDB-lite"/>
    </source>
</evidence>
<feature type="domain" description="UspA" evidence="3">
    <location>
        <begin position="143"/>
        <end position="240"/>
    </location>
</feature>
<evidence type="ECO:0000256" key="1">
    <source>
        <dbReference type="ARBA" id="ARBA00008791"/>
    </source>
</evidence>
<name>A0A7S4GH60_9EUGL</name>
<dbReference type="PANTHER" id="PTHR46268:SF6">
    <property type="entry name" value="UNIVERSAL STRESS PROTEIN UP12"/>
    <property type="match status" value="1"/>
</dbReference>
<dbReference type="InterPro" id="IPR006016">
    <property type="entry name" value="UspA"/>
</dbReference>
<feature type="compositionally biased region" description="Basic and acidic residues" evidence="2">
    <location>
        <begin position="1"/>
        <end position="11"/>
    </location>
</feature>
<dbReference type="PANTHER" id="PTHR46268">
    <property type="entry name" value="STRESS RESPONSE PROTEIN NHAX"/>
    <property type="match status" value="1"/>
</dbReference>